<name>X1H6F9_9ZZZZ</name>
<dbReference type="Pfam" id="PF02687">
    <property type="entry name" value="FtsX"/>
    <property type="match status" value="1"/>
</dbReference>
<reference evidence="10" key="1">
    <citation type="journal article" date="2014" name="Front. Microbiol.">
        <title>High frequency of phylogenetically diverse reductive dehalogenase-homologous genes in deep subseafloor sedimentary metagenomes.</title>
        <authorList>
            <person name="Kawai M."/>
            <person name="Futagami T."/>
            <person name="Toyoda A."/>
            <person name="Takaki Y."/>
            <person name="Nishi S."/>
            <person name="Hori S."/>
            <person name="Arai W."/>
            <person name="Tsubouchi T."/>
            <person name="Morono Y."/>
            <person name="Uchiyama I."/>
            <person name="Ito T."/>
            <person name="Fujiyama A."/>
            <person name="Inagaki F."/>
            <person name="Takami H."/>
        </authorList>
    </citation>
    <scope>NUCLEOTIDE SEQUENCE</scope>
    <source>
        <strain evidence="10">Expedition CK06-06</strain>
    </source>
</reference>
<keyword evidence="3 7" id="KW-0812">Transmembrane</keyword>
<comment type="subcellular location">
    <subcellularLocation>
        <location evidence="1">Cell membrane</location>
        <topology evidence="1">Multi-pass membrane protein</topology>
    </subcellularLocation>
</comment>
<evidence type="ECO:0000259" key="9">
    <source>
        <dbReference type="Pfam" id="PF12704"/>
    </source>
</evidence>
<evidence type="ECO:0000256" key="3">
    <source>
        <dbReference type="ARBA" id="ARBA00022692"/>
    </source>
</evidence>
<comment type="similarity">
    <text evidence="6">Belongs to the ABC-4 integral membrane protein family.</text>
</comment>
<organism evidence="10">
    <name type="scientific">marine sediment metagenome</name>
    <dbReference type="NCBI Taxonomy" id="412755"/>
    <lineage>
        <taxon>unclassified sequences</taxon>
        <taxon>metagenomes</taxon>
        <taxon>ecological metagenomes</taxon>
    </lineage>
</organism>
<keyword evidence="2" id="KW-1003">Cell membrane</keyword>
<feature type="transmembrane region" description="Helical" evidence="7">
    <location>
        <begin position="255"/>
        <end position="288"/>
    </location>
</feature>
<dbReference type="Pfam" id="PF12704">
    <property type="entry name" value="MacB_PCD"/>
    <property type="match status" value="1"/>
</dbReference>
<dbReference type="InterPro" id="IPR003838">
    <property type="entry name" value="ABC3_permease_C"/>
</dbReference>
<evidence type="ECO:0000256" key="6">
    <source>
        <dbReference type="ARBA" id="ARBA00038076"/>
    </source>
</evidence>
<protein>
    <submittedName>
        <fullName evidence="10">Uncharacterized protein</fullName>
    </submittedName>
</protein>
<proteinExistence type="inferred from homology"/>
<evidence type="ECO:0000256" key="4">
    <source>
        <dbReference type="ARBA" id="ARBA00022989"/>
    </source>
</evidence>
<keyword evidence="5 7" id="KW-0472">Membrane</keyword>
<accession>X1H6F9</accession>
<feature type="non-terminal residue" evidence="10">
    <location>
        <position position="334"/>
    </location>
</feature>
<evidence type="ECO:0000256" key="2">
    <source>
        <dbReference type="ARBA" id="ARBA00022475"/>
    </source>
</evidence>
<dbReference type="InterPro" id="IPR025857">
    <property type="entry name" value="MacB_PCD"/>
</dbReference>
<dbReference type="PANTHER" id="PTHR30572:SF4">
    <property type="entry name" value="ABC TRANSPORTER PERMEASE YTRF"/>
    <property type="match status" value="1"/>
</dbReference>
<evidence type="ECO:0000256" key="5">
    <source>
        <dbReference type="ARBA" id="ARBA00023136"/>
    </source>
</evidence>
<feature type="domain" description="ABC3 transporter permease C-terminal" evidence="8">
    <location>
        <begin position="265"/>
        <end position="333"/>
    </location>
</feature>
<dbReference type="InterPro" id="IPR050250">
    <property type="entry name" value="Macrolide_Exporter_MacB"/>
</dbReference>
<feature type="transmembrane region" description="Helical" evidence="7">
    <location>
        <begin position="309"/>
        <end position="332"/>
    </location>
</feature>
<dbReference type="PANTHER" id="PTHR30572">
    <property type="entry name" value="MEMBRANE COMPONENT OF TRANSPORTER-RELATED"/>
    <property type="match status" value="1"/>
</dbReference>
<keyword evidence="4 7" id="KW-1133">Transmembrane helix</keyword>
<dbReference type="GO" id="GO:0005886">
    <property type="term" value="C:plasma membrane"/>
    <property type="evidence" value="ECO:0007669"/>
    <property type="project" value="UniProtKB-SubCell"/>
</dbReference>
<gene>
    <name evidence="10" type="ORF">S03H2_13949</name>
</gene>
<feature type="domain" description="MacB-like periplasmic core" evidence="9">
    <location>
        <begin position="20"/>
        <end position="237"/>
    </location>
</feature>
<evidence type="ECO:0000256" key="1">
    <source>
        <dbReference type="ARBA" id="ARBA00004651"/>
    </source>
</evidence>
<evidence type="ECO:0000256" key="7">
    <source>
        <dbReference type="SAM" id="Phobius"/>
    </source>
</evidence>
<dbReference type="GO" id="GO:0022857">
    <property type="term" value="F:transmembrane transporter activity"/>
    <property type="evidence" value="ECO:0007669"/>
    <property type="project" value="TreeGrafter"/>
</dbReference>
<evidence type="ECO:0000259" key="8">
    <source>
        <dbReference type="Pfam" id="PF02687"/>
    </source>
</evidence>
<evidence type="ECO:0000313" key="10">
    <source>
        <dbReference type="EMBL" id="GAH40903.1"/>
    </source>
</evidence>
<sequence length="334" mass="36115">MKELFALASRQLGRKKLRVFLIVLGIAIGVAAVIGVTSLGEGIRVQAVEQIKASHDLTTIDVSAGVEAGSVTLITDSKLKTIKMGEHVLAVAPYVKDSYVTQNNTYLAVKGITPEYRQVHRNLQLEMGDWFEERGDHNEIVLGYDVAKRLSVIEDLGIGDEFTTKIRLYGEEGRPEDKTTVFKIVGILKSSGDEHDNQVLVGITEAMEMDEKDAYDGLFVKVDDPAFAASVSEKIEGLGLTARSAQDVIDEVNKLMVAITLVLGFFSGISLVVGALMVVNTMIISVYERTKEIGLSKALGASDFDIMKMFLAECVIIGVIGGILGDLLGIGFSV</sequence>
<comment type="caution">
    <text evidence="10">The sequence shown here is derived from an EMBL/GenBank/DDBJ whole genome shotgun (WGS) entry which is preliminary data.</text>
</comment>
<dbReference type="AlphaFoldDB" id="X1H6F9"/>
<dbReference type="EMBL" id="BARU01007072">
    <property type="protein sequence ID" value="GAH40903.1"/>
    <property type="molecule type" value="Genomic_DNA"/>
</dbReference>
<feature type="transmembrane region" description="Helical" evidence="7">
    <location>
        <begin position="20"/>
        <end position="40"/>
    </location>
</feature>